<dbReference type="Pfam" id="PF12802">
    <property type="entry name" value="MarR_2"/>
    <property type="match status" value="1"/>
</dbReference>
<dbReference type="GO" id="GO:0003700">
    <property type="term" value="F:DNA-binding transcription factor activity"/>
    <property type="evidence" value="ECO:0007669"/>
    <property type="project" value="InterPro"/>
</dbReference>
<evidence type="ECO:0000259" key="1">
    <source>
        <dbReference type="PROSITE" id="PS50995"/>
    </source>
</evidence>
<dbReference type="RefSeq" id="WP_006964691.1">
    <property type="nucleotide sequence ID" value="NZ_CAVK010000213.1"/>
</dbReference>
<dbReference type="PANTHER" id="PTHR33164:SF89">
    <property type="entry name" value="MARR FAMILY REGULATORY PROTEIN"/>
    <property type="match status" value="1"/>
</dbReference>
<proteinExistence type="predicted"/>
<evidence type="ECO:0000313" key="3">
    <source>
        <dbReference type="Proteomes" id="UP000013201"/>
    </source>
</evidence>
<dbReference type="GO" id="GO:0006950">
    <property type="term" value="P:response to stress"/>
    <property type="evidence" value="ECO:0007669"/>
    <property type="project" value="TreeGrafter"/>
</dbReference>
<dbReference type="PRINTS" id="PR00598">
    <property type="entry name" value="HTHMARR"/>
</dbReference>
<dbReference type="InterPro" id="IPR000835">
    <property type="entry name" value="HTH_MarR-typ"/>
</dbReference>
<protein>
    <submittedName>
        <fullName evidence="2">Regulatory protein associated with the ectoine operon</fullName>
    </submittedName>
</protein>
<gene>
    <name evidence="2" type="ORF">EBBID32_40070</name>
</gene>
<keyword evidence="3" id="KW-1185">Reference proteome</keyword>
<comment type="caution">
    <text evidence="2">The sequence shown here is derived from an EMBL/GenBank/DDBJ whole genome shotgun (WGS) entry which is preliminary data.</text>
</comment>
<sequence length="174" mass="19318">MASNARPFYISLMNSDIASLTLRALRRVLRATEIGSRRLANATGLTPSQWLVLREIDSRDSATPGTIAQALQFSQATITTIVDRLQELGFVQRQRSERDKRQFILSALPPGRAALTDAPDLLQITFTERFDDLPSWEQAMILASVERLAMLMDAQHIDAAPLLDSGPIDRSKPS</sequence>
<dbReference type="SMART" id="SM00347">
    <property type="entry name" value="HTH_MARR"/>
    <property type="match status" value="1"/>
</dbReference>
<dbReference type="PROSITE" id="PS50995">
    <property type="entry name" value="HTH_MARR_2"/>
    <property type="match status" value="1"/>
</dbReference>
<dbReference type="InterPro" id="IPR036388">
    <property type="entry name" value="WH-like_DNA-bd_sf"/>
</dbReference>
<dbReference type="EMBL" id="CAVK010000213">
    <property type="protein sequence ID" value="CCW19638.1"/>
    <property type="molecule type" value="Genomic_DNA"/>
</dbReference>
<dbReference type="Proteomes" id="UP000013201">
    <property type="component" value="Unassembled WGS sequence"/>
</dbReference>
<dbReference type="Gene3D" id="1.10.10.10">
    <property type="entry name" value="Winged helix-like DNA-binding domain superfamily/Winged helix DNA-binding domain"/>
    <property type="match status" value="1"/>
</dbReference>
<reference evidence="2 3" key="1">
    <citation type="submission" date="2013-03" db="EMBL/GenBank/DDBJ databases">
        <authorList>
            <person name="Le V."/>
        </authorList>
    </citation>
    <scope>NUCLEOTIDE SEQUENCE [LARGE SCALE GENOMIC DNA]</scope>
    <source>
        <strain evidence="2 3">BiD32</strain>
    </source>
</reference>
<accession>N1MWI5</accession>
<evidence type="ECO:0000313" key="2">
    <source>
        <dbReference type="EMBL" id="CCW19638.1"/>
    </source>
</evidence>
<dbReference type="InterPro" id="IPR039422">
    <property type="entry name" value="MarR/SlyA-like"/>
</dbReference>
<dbReference type="SUPFAM" id="SSF46785">
    <property type="entry name" value="Winged helix' DNA-binding domain"/>
    <property type="match status" value="1"/>
</dbReference>
<name>N1MWI5_9SPHN</name>
<reference evidence="3" key="2">
    <citation type="submission" date="2013-04" db="EMBL/GenBank/DDBJ databases">
        <title>Bisphenol A degrading Sphingobium sp. strain BiD32.</title>
        <authorList>
            <person name="Nielsen J.L."/>
            <person name="Zhou N.A."/>
            <person name="Kjeldal H."/>
        </authorList>
    </citation>
    <scope>NUCLEOTIDE SEQUENCE [LARGE SCALE GENOMIC DNA]</scope>
    <source>
        <strain evidence="3">BiD32</strain>
    </source>
</reference>
<dbReference type="PANTHER" id="PTHR33164">
    <property type="entry name" value="TRANSCRIPTIONAL REGULATOR, MARR FAMILY"/>
    <property type="match status" value="1"/>
</dbReference>
<dbReference type="InterPro" id="IPR036390">
    <property type="entry name" value="WH_DNA-bd_sf"/>
</dbReference>
<dbReference type="AlphaFoldDB" id="N1MWI5"/>
<organism evidence="2 3">
    <name type="scientific">Sphingobium indicum BiD32</name>
    <dbReference type="NCBI Taxonomy" id="1301087"/>
    <lineage>
        <taxon>Bacteria</taxon>
        <taxon>Pseudomonadati</taxon>
        <taxon>Pseudomonadota</taxon>
        <taxon>Alphaproteobacteria</taxon>
        <taxon>Sphingomonadales</taxon>
        <taxon>Sphingomonadaceae</taxon>
        <taxon>Sphingobium</taxon>
    </lineage>
</organism>
<feature type="domain" description="HTH marR-type" evidence="1">
    <location>
        <begin position="18"/>
        <end position="150"/>
    </location>
</feature>